<dbReference type="Proteomes" id="UP001064262">
    <property type="component" value="Unassembled WGS sequence"/>
</dbReference>
<feature type="compositionally biased region" description="Basic and acidic residues" evidence="1">
    <location>
        <begin position="82"/>
        <end position="91"/>
    </location>
</feature>
<gene>
    <name evidence="2" type="primary">lysC</name>
    <name evidence="2" type="ORF">N5923_17580</name>
</gene>
<name>A0A9J6PPE6_9GAMM</name>
<dbReference type="EMBL" id="JAODIM010000043">
    <property type="protein sequence ID" value="MCU5779298.1"/>
    <property type="molecule type" value="Genomic_DNA"/>
</dbReference>
<dbReference type="InterPro" id="IPR047737">
    <property type="entry name" value="LysC"/>
</dbReference>
<dbReference type="RefSeq" id="WP_267145070.1">
    <property type="nucleotide sequence ID" value="NZ_JAODIL010000082.1"/>
</dbReference>
<reference evidence="2" key="1">
    <citation type="submission" date="2022-09" db="EMBL/GenBank/DDBJ databases">
        <title>Winslowiella arboricola sp. nov., isolated from bleeding cankers on broadleaf hosts.</title>
        <authorList>
            <person name="Brady C."/>
            <person name="Kaur S."/>
            <person name="Crampton B."/>
            <person name="Maddock D."/>
            <person name="Arnold D."/>
            <person name="Denman S."/>
        </authorList>
    </citation>
    <scope>NUCLEOTIDE SEQUENCE</scope>
    <source>
        <strain evidence="2">BAC 15a-03b</strain>
    </source>
</reference>
<sequence>MLLSGCTSVRPSPAPQIIYVGCPRVTSCPIPGNELKTEGDLRADNRQLEIALLMCGLQVETIKTCQEQHDAKTGTTPQSVNRQRDDTGAQP</sequence>
<dbReference type="InterPro" id="IPR058979">
    <property type="entry name" value="LysC-like"/>
</dbReference>
<dbReference type="AlphaFoldDB" id="A0A9J6PPE6"/>
<evidence type="ECO:0000256" key="1">
    <source>
        <dbReference type="SAM" id="MobiDB-lite"/>
    </source>
</evidence>
<proteinExistence type="predicted"/>
<evidence type="ECO:0000313" key="2">
    <source>
        <dbReference type="EMBL" id="MCU5779298.1"/>
    </source>
</evidence>
<evidence type="ECO:0000313" key="3">
    <source>
        <dbReference type="Proteomes" id="UP001064262"/>
    </source>
</evidence>
<protein>
    <submittedName>
        <fullName evidence="2">Rz1-like lysis system protein LysC</fullName>
    </submittedName>
</protein>
<keyword evidence="3" id="KW-1185">Reference proteome</keyword>
<comment type="caution">
    <text evidence="2">The sequence shown here is derived from an EMBL/GenBank/DDBJ whole genome shotgun (WGS) entry which is preliminary data.</text>
</comment>
<accession>A0A9J6PPE6</accession>
<dbReference type="NCBIfam" id="NF038368">
    <property type="entry name" value="P2_Rz1"/>
    <property type="match status" value="1"/>
</dbReference>
<feature type="region of interest" description="Disordered" evidence="1">
    <location>
        <begin position="67"/>
        <end position="91"/>
    </location>
</feature>
<dbReference type="Pfam" id="PF23793">
    <property type="entry name" value="LysC"/>
    <property type="match status" value="1"/>
</dbReference>
<organism evidence="2 3">
    <name type="scientific">Winslowiella arboricola</name>
    <dbReference type="NCBI Taxonomy" id="2978220"/>
    <lineage>
        <taxon>Bacteria</taxon>
        <taxon>Pseudomonadati</taxon>
        <taxon>Pseudomonadota</taxon>
        <taxon>Gammaproteobacteria</taxon>
        <taxon>Enterobacterales</taxon>
        <taxon>Erwiniaceae</taxon>
        <taxon>Winslowiella</taxon>
    </lineage>
</organism>